<proteinExistence type="predicted"/>
<organism evidence="1 2">
    <name type="scientific">Streptomyces yaizuensis</name>
    <dbReference type="NCBI Taxonomy" id="2989713"/>
    <lineage>
        <taxon>Bacteria</taxon>
        <taxon>Bacillati</taxon>
        <taxon>Actinomycetota</taxon>
        <taxon>Actinomycetes</taxon>
        <taxon>Kitasatosporales</taxon>
        <taxon>Streptomycetaceae</taxon>
        <taxon>Streptomyces</taxon>
    </lineage>
</organism>
<gene>
    <name evidence="1" type="ORF">SYYSPA8_36590</name>
</gene>
<comment type="caution">
    <text evidence="1">The sequence shown here is derived from an EMBL/GenBank/DDBJ whole genome shotgun (WGS) entry which is preliminary data.</text>
</comment>
<dbReference type="Proteomes" id="UP001291653">
    <property type="component" value="Unassembled WGS sequence"/>
</dbReference>
<dbReference type="RefSeq" id="WP_323451863.1">
    <property type="nucleotide sequence ID" value="NZ_BSBI01000029.1"/>
</dbReference>
<name>A0ABQ5PBL4_9ACTN</name>
<protein>
    <submittedName>
        <fullName evidence="1">Uncharacterized protein</fullName>
    </submittedName>
</protein>
<sequence>MITTMRLNANGHRLLRKEGSEMTVKSEPGEERPDSVHGAYPACAVCDEWPTYVLRGSELHVQDPCPYPMGITTEVTLDVPSGKLIVSDDLRDVYDTDFFAGADYNTTLGQAQVIKAMAALGCAFGPVSNTCPGLYSTGATSYVIASVHSDEDTDGPALPESDRLASICTDLWAYMLADFEDWKSRGGNPHRRMHGDYTVIDVPRGTYKITHHTGEHGFDRDAPGIVEFAHIERVAPLPAP</sequence>
<keyword evidence="2" id="KW-1185">Reference proteome</keyword>
<dbReference type="EMBL" id="BSBI01000029">
    <property type="protein sequence ID" value="GLF99937.1"/>
    <property type="molecule type" value="Genomic_DNA"/>
</dbReference>
<reference evidence="1 2" key="1">
    <citation type="submission" date="2022-10" db="EMBL/GenBank/DDBJ databases">
        <title>Draft genome sequence of Streptomyces sp. YSPA8.</title>
        <authorList>
            <person name="Moriuchi R."/>
            <person name="Dohra H."/>
            <person name="Yamamura H."/>
            <person name="Kodani S."/>
        </authorList>
    </citation>
    <scope>NUCLEOTIDE SEQUENCE [LARGE SCALE GENOMIC DNA]</scope>
    <source>
        <strain evidence="1 2">YSPA8</strain>
    </source>
</reference>
<evidence type="ECO:0000313" key="1">
    <source>
        <dbReference type="EMBL" id="GLF99937.1"/>
    </source>
</evidence>
<accession>A0ABQ5PBL4</accession>
<evidence type="ECO:0000313" key="2">
    <source>
        <dbReference type="Proteomes" id="UP001291653"/>
    </source>
</evidence>